<dbReference type="EMBL" id="BCMM01000002">
    <property type="protein sequence ID" value="GAQ60252.1"/>
    <property type="molecule type" value="Genomic_DNA"/>
</dbReference>
<reference evidence="2 3" key="2">
    <citation type="journal article" date="2016" name="Genome Announc.">
        <title>Draft Genome Sequences of Streptomyces scabiei S58, Streptomyces turgidiscabies T45, and Streptomyces acidiscabies a10, the Pathogens of Potato Common Scab, Isolated in Japan.</title>
        <authorList>
            <person name="Tomihama T."/>
            <person name="Nishi Y."/>
            <person name="Sakai M."/>
            <person name="Ikenaga M."/>
            <person name="Okubo T."/>
            <person name="Ikeda S."/>
        </authorList>
    </citation>
    <scope>NUCLEOTIDE SEQUENCE [LARGE SCALE GENOMIC DNA]</scope>
    <source>
        <strain evidence="2 3">S58</strain>
    </source>
</reference>
<proteinExistence type="predicted"/>
<comment type="caution">
    <text evidence="2">The sequence shown here is derived from an EMBL/GenBank/DDBJ whole genome shotgun (WGS) entry which is preliminary data.</text>
</comment>
<name>A0A100JIV8_STRSC</name>
<reference evidence="3" key="1">
    <citation type="submission" date="2015-11" db="EMBL/GenBank/DDBJ databases">
        <authorList>
            <consortium name="Cross-ministerial Strategic Innovation Promotion Program (SIP) consortium"/>
            <person name="Tomihama T."/>
            <person name="Ikenaga M."/>
            <person name="Sakai M."/>
            <person name="Okubo T."/>
            <person name="Ikeda S."/>
        </authorList>
    </citation>
    <scope>NUCLEOTIDE SEQUENCE [LARGE SCALE GENOMIC DNA]</scope>
    <source>
        <strain evidence="3">S58</strain>
    </source>
</reference>
<dbReference type="RefSeq" id="WP_059078403.1">
    <property type="nucleotide sequence ID" value="NZ_BCMM01000002.1"/>
</dbReference>
<gene>
    <name evidence="2" type="ORF">SsS58_00592</name>
</gene>
<evidence type="ECO:0000313" key="2">
    <source>
        <dbReference type="EMBL" id="GAQ60252.1"/>
    </source>
</evidence>
<dbReference type="InterPro" id="IPR037401">
    <property type="entry name" value="SnoaL-like"/>
</dbReference>
<dbReference type="Proteomes" id="UP000067448">
    <property type="component" value="Unassembled WGS sequence"/>
</dbReference>
<organism evidence="2 3">
    <name type="scientific">Streptomyces scabiei</name>
    <dbReference type="NCBI Taxonomy" id="1930"/>
    <lineage>
        <taxon>Bacteria</taxon>
        <taxon>Bacillati</taxon>
        <taxon>Actinomycetota</taxon>
        <taxon>Actinomycetes</taxon>
        <taxon>Kitasatosporales</taxon>
        <taxon>Streptomycetaceae</taxon>
        <taxon>Streptomyces</taxon>
    </lineage>
</organism>
<feature type="domain" description="SnoaL-like" evidence="1">
    <location>
        <begin position="11"/>
        <end position="113"/>
    </location>
</feature>
<dbReference type="InterPro" id="IPR032710">
    <property type="entry name" value="NTF2-like_dom_sf"/>
</dbReference>
<protein>
    <submittedName>
        <fullName evidence="2">SnoaL-like domain protein</fullName>
    </submittedName>
</protein>
<evidence type="ECO:0000313" key="3">
    <source>
        <dbReference type="Proteomes" id="UP000067448"/>
    </source>
</evidence>
<sequence>MGTSTSPAFDVEALRRGTEEANAATLTSLYADDAEIRVVDRNTQPSHPKVLHGRDAIAAMYDDVCSREMTHKVEQCLVQGDQVALTESCEYPDGVRVWASSMISLRDGKIIDHTLVQAWDD</sequence>
<dbReference type="Pfam" id="PF12680">
    <property type="entry name" value="SnoaL_2"/>
    <property type="match status" value="1"/>
</dbReference>
<reference evidence="3" key="3">
    <citation type="submission" date="2016-02" db="EMBL/GenBank/DDBJ databases">
        <title>Draft genome of pathogenic Streptomyces sp. in Japan.</title>
        <authorList>
            <person name="Tomihama T."/>
            <person name="Ikenaga M."/>
            <person name="Sakai M."/>
            <person name="Okubo T."/>
            <person name="Ikeda S."/>
        </authorList>
    </citation>
    <scope>NUCLEOTIDE SEQUENCE [LARGE SCALE GENOMIC DNA]</scope>
    <source>
        <strain evidence="3">S58</strain>
    </source>
</reference>
<dbReference type="SUPFAM" id="SSF54427">
    <property type="entry name" value="NTF2-like"/>
    <property type="match status" value="1"/>
</dbReference>
<dbReference type="OrthoDB" id="8087138at2"/>
<dbReference type="Gene3D" id="3.10.450.50">
    <property type="match status" value="1"/>
</dbReference>
<dbReference type="AlphaFoldDB" id="A0A100JIV8"/>
<evidence type="ECO:0000259" key="1">
    <source>
        <dbReference type="Pfam" id="PF12680"/>
    </source>
</evidence>
<accession>A0A100JIV8</accession>